<evidence type="ECO:0000313" key="3">
    <source>
        <dbReference type="WBParaSite" id="BPAG_0000666801-mRNA-1"/>
    </source>
</evidence>
<organism evidence="3">
    <name type="scientific">Brugia pahangi</name>
    <name type="common">Filarial nematode worm</name>
    <dbReference type="NCBI Taxonomy" id="6280"/>
    <lineage>
        <taxon>Eukaryota</taxon>
        <taxon>Metazoa</taxon>
        <taxon>Ecdysozoa</taxon>
        <taxon>Nematoda</taxon>
        <taxon>Chromadorea</taxon>
        <taxon>Rhabditida</taxon>
        <taxon>Spirurina</taxon>
        <taxon>Spiruromorpha</taxon>
        <taxon>Filarioidea</taxon>
        <taxon>Onchocercidae</taxon>
        <taxon>Brugia</taxon>
    </lineage>
</organism>
<reference evidence="1 2" key="2">
    <citation type="submission" date="2018-11" db="EMBL/GenBank/DDBJ databases">
        <authorList>
            <consortium name="Pathogen Informatics"/>
        </authorList>
    </citation>
    <scope>NUCLEOTIDE SEQUENCE [LARGE SCALE GENOMIC DNA]</scope>
</reference>
<name>A0A0N4TEN0_BRUPA</name>
<dbReference type="EMBL" id="UZAD01006311">
    <property type="protein sequence ID" value="VDN87818.1"/>
    <property type="molecule type" value="Genomic_DNA"/>
</dbReference>
<protein>
    <submittedName>
        <fullName evidence="3">Cullin domain-containing protein</fullName>
    </submittedName>
</protein>
<evidence type="ECO:0000313" key="1">
    <source>
        <dbReference type="EMBL" id="VDN87818.1"/>
    </source>
</evidence>
<dbReference type="WBParaSite" id="BPAG_0000666801-mRNA-1">
    <property type="protein sequence ID" value="BPAG_0000666801-mRNA-1"/>
    <property type="gene ID" value="BPAG_0000666801"/>
</dbReference>
<evidence type="ECO:0000313" key="2">
    <source>
        <dbReference type="Proteomes" id="UP000278627"/>
    </source>
</evidence>
<dbReference type="Proteomes" id="UP000278627">
    <property type="component" value="Unassembled WGS sequence"/>
</dbReference>
<reference evidence="3" key="1">
    <citation type="submission" date="2017-02" db="UniProtKB">
        <authorList>
            <consortium name="WormBaseParasite"/>
        </authorList>
    </citation>
    <scope>IDENTIFICATION</scope>
</reference>
<dbReference type="AlphaFoldDB" id="A0A0N4TEN0"/>
<gene>
    <name evidence="1" type="ORF">BPAG_LOCUS6632</name>
</gene>
<keyword evidence="2" id="KW-1185">Reference proteome</keyword>
<proteinExistence type="predicted"/>
<sequence>MAFSKFLTKTGPDFQEDLWHERRYTEVNTMQKIEFISVIMNSEFASEKQSMVDVLSTIRLLTRDKDFEKRAQYYIAKASQGYLVDLQKIFFITISNCTLFPDE</sequence>
<accession>A0A0N4TEN0</accession>